<proteinExistence type="predicted"/>
<comment type="caution">
    <text evidence="1">The sequence shown here is derived from an EMBL/GenBank/DDBJ whole genome shotgun (WGS) entry which is preliminary data.</text>
</comment>
<keyword evidence="2" id="KW-1185">Reference proteome</keyword>
<gene>
    <name evidence="1" type="ORF">KIL84_010433</name>
</gene>
<evidence type="ECO:0000313" key="2">
    <source>
        <dbReference type="Proteomes" id="UP000827986"/>
    </source>
</evidence>
<accession>A0A9D4B1E0</accession>
<name>A0A9D4B1E0_9SAUR</name>
<dbReference type="AlphaFoldDB" id="A0A9D4B1E0"/>
<sequence length="118" mass="13160">MLWLSGASGRWILPAELLQWPKPDKAICTSQQCKKQKEAESTVEQRTDSMGYENIDAFEGVYTSHSKVNFSCLLTGDQRGFIQLCVKLDLMSVCPMVTSSLELVVPCKELEIPCLSVT</sequence>
<dbReference type="EMBL" id="JAHDVG010000474">
    <property type="protein sequence ID" value="KAH1176731.1"/>
    <property type="molecule type" value="Genomic_DNA"/>
</dbReference>
<protein>
    <submittedName>
        <fullName evidence="1">Uncharacterized protein</fullName>
    </submittedName>
</protein>
<evidence type="ECO:0000313" key="1">
    <source>
        <dbReference type="EMBL" id="KAH1176731.1"/>
    </source>
</evidence>
<dbReference type="Proteomes" id="UP000827986">
    <property type="component" value="Unassembled WGS sequence"/>
</dbReference>
<organism evidence="1 2">
    <name type="scientific">Mauremys mutica</name>
    <name type="common">yellowpond turtle</name>
    <dbReference type="NCBI Taxonomy" id="74926"/>
    <lineage>
        <taxon>Eukaryota</taxon>
        <taxon>Metazoa</taxon>
        <taxon>Chordata</taxon>
        <taxon>Craniata</taxon>
        <taxon>Vertebrata</taxon>
        <taxon>Euteleostomi</taxon>
        <taxon>Archelosauria</taxon>
        <taxon>Testudinata</taxon>
        <taxon>Testudines</taxon>
        <taxon>Cryptodira</taxon>
        <taxon>Durocryptodira</taxon>
        <taxon>Testudinoidea</taxon>
        <taxon>Geoemydidae</taxon>
        <taxon>Geoemydinae</taxon>
        <taxon>Mauremys</taxon>
    </lineage>
</organism>
<reference evidence="1" key="1">
    <citation type="submission" date="2021-09" db="EMBL/GenBank/DDBJ databases">
        <title>The genome of Mauremys mutica provides insights into the evolution of semi-aquatic lifestyle.</title>
        <authorList>
            <person name="Gong S."/>
            <person name="Gao Y."/>
        </authorList>
    </citation>
    <scope>NUCLEOTIDE SEQUENCE</scope>
    <source>
        <strain evidence="1">MM-2020</strain>
        <tissue evidence="1">Muscle</tissue>
    </source>
</reference>